<proteinExistence type="predicted"/>
<name>A0A0G0JVN6_9BACT</name>
<reference evidence="2 3" key="1">
    <citation type="journal article" date="2015" name="Nature">
        <title>rRNA introns, odd ribosomes, and small enigmatic genomes across a large radiation of phyla.</title>
        <authorList>
            <person name="Brown C.T."/>
            <person name="Hug L.A."/>
            <person name="Thomas B.C."/>
            <person name="Sharon I."/>
            <person name="Castelle C.J."/>
            <person name="Singh A."/>
            <person name="Wilkins M.J."/>
            <person name="Williams K.H."/>
            <person name="Banfield J.F."/>
        </authorList>
    </citation>
    <scope>NUCLEOTIDE SEQUENCE [LARGE SCALE GENOMIC DNA]</scope>
</reference>
<dbReference type="Pfam" id="PF02498">
    <property type="entry name" value="Bro-N"/>
    <property type="match status" value="1"/>
</dbReference>
<accession>A0A0G0JVN6</accession>
<evidence type="ECO:0000313" key="3">
    <source>
        <dbReference type="Proteomes" id="UP000034022"/>
    </source>
</evidence>
<dbReference type="InterPro" id="IPR003497">
    <property type="entry name" value="BRO_N_domain"/>
</dbReference>
<comment type="caution">
    <text evidence="2">The sequence shown here is derived from an EMBL/GenBank/DDBJ whole genome shotgun (WGS) entry which is preliminary data.</text>
</comment>
<evidence type="ECO:0000259" key="1">
    <source>
        <dbReference type="SMART" id="SM01040"/>
    </source>
</evidence>
<dbReference type="EMBL" id="LBUU01000003">
    <property type="protein sequence ID" value="KKQ70677.1"/>
    <property type="molecule type" value="Genomic_DNA"/>
</dbReference>
<dbReference type="SMART" id="SM01040">
    <property type="entry name" value="Bro-N"/>
    <property type="match status" value="1"/>
</dbReference>
<sequence length="309" mass="36135">MVTFCNRLNILEKVIYIFKVYEKIVQLKLLSIMKPNSIILFNQKQVRRIWDDEKELWYFSIVDVVEILTDSPRPRKYWNALKTKLKHEGSELSQKVGQLKFESSDGKKYLTDVADTEILFRLIQSIPSPKAEPFKLWLAKVGYERIEETEDPELAMDRAMKTYLQKGYSKEWINQRLKSIEVRKELTDEWQTKGMKEGLEYAILTDEITRAWSDRSVKNYKRLKGLKKENLRDNMTNLELVLNMLAEASTTEISKKQNPKGLDANKKVARKGGGVAKKARLEIEKETKESIVCAKNARQLRTKKNNLLK</sequence>
<feature type="domain" description="Bro-N" evidence="1">
    <location>
        <begin position="45"/>
        <end position="144"/>
    </location>
</feature>
<dbReference type="Proteomes" id="UP000034022">
    <property type="component" value="Unassembled WGS sequence"/>
</dbReference>
<evidence type="ECO:0000313" key="2">
    <source>
        <dbReference type="EMBL" id="KKQ70677.1"/>
    </source>
</evidence>
<dbReference type="PATRIC" id="fig|1618638.3.peg.356"/>
<protein>
    <submittedName>
        <fullName evidence="2">DNA-damage-inducible protein d</fullName>
    </submittedName>
</protein>
<organism evidence="2 3">
    <name type="scientific">Candidatus Falkowbacteria bacterium GW2011_GWE1_38_31</name>
    <dbReference type="NCBI Taxonomy" id="1618638"/>
    <lineage>
        <taxon>Bacteria</taxon>
        <taxon>Candidatus Falkowiibacteriota</taxon>
    </lineage>
</organism>
<dbReference type="AlphaFoldDB" id="A0A0G0JVN6"/>
<gene>
    <name evidence="2" type="ORF">US91_C0003G0007</name>
</gene>